<dbReference type="Proteomes" id="UP000184076">
    <property type="component" value="Unassembled WGS sequence"/>
</dbReference>
<gene>
    <name evidence="2" type="ORF">SAMN02745206_00672</name>
</gene>
<dbReference type="OrthoDB" id="5465185at2"/>
<proteinExistence type="predicted"/>
<organism evidence="2 3">
    <name type="scientific">Desulfacinum infernum DSM 9756</name>
    <dbReference type="NCBI Taxonomy" id="1121391"/>
    <lineage>
        <taxon>Bacteria</taxon>
        <taxon>Pseudomonadati</taxon>
        <taxon>Thermodesulfobacteriota</taxon>
        <taxon>Syntrophobacteria</taxon>
        <taxon>Syntrophobacterales</taxon>
        <taxon>Syntrophobacteraceae</taxon>
        <taxon>Desulfacinum</taxon>
    </lineage>
</organism>
<protein>
    <submittedName>
        <fullName evidence="2">Uncharacterized protein</fullName>
    </submittedName>
</protein>
<dbReference type="STRING" id="1121391.SAMN02745206_00672"/>
<sequence length="89" mass="10103">MCSCCTEGPWRPSARAMGWIKLAAGVFFIWLFMFVIGPWLQKAPSVEPLAQFIEESGIEATAFYYTEVEQTGDAEVDIRSTFRFMPQDP</sequence>
<keyword evidence="3" id="KW-1185">Reference proteome</keyword>
<keyword evidence="1" id="KW-1133">Transmembrane helix</keyword>
<evidence type="ECO:0000256" key="1">
    <source>
        <dbReference type="SAM" id="Phobius"/>
    </source>
</evidence>
<keyword evidence="1" id="KW-0812">Transmembrane</keyword>
<dbReference type="AlphaFoldDB" id="A0A1M4VIP6"/>
<feature type="transmembrane region" description="Helical" evidence="1">
    <location>
        <begin position="19"/>
        <end position="40"/>
    </location>
</feature>
<dbReference type="RefSeq" id="WP_073036942.1">
    <property type="nucleotide sequence ID" value="NZ_FQVB01000006.1"/>
</dbReference>
<name>A0A1M4VIP6_9BACT</name>
<dbReference type="EMBL" id="FQVB01000006">
    <property type="protein sequence ID" value="SHE68735.1"/>
    <property type="molecule type" value="Genomic_DNA"/>
</dbReference>
<keyword evidence="1" id="KW-0472">Membrane</keyword>
<accession>A0A1M4VIP6</accession>
<evidence type="ECO:0000313" key="3">
    <source>
        <dbReference type="Proteomes" id="UP000184076"/>
    </source>
</evidence>
<reference evidence="3" key="1">
    <citation type="submission" date="2016-11" db="EMBL/GenBank/DDBJ databases">
        <authorList>
            <person name="Varghese N."/>
            <person name="Submissions S."/>
        </authorList>
    </citation>
    <scope>NUCLEOTIDE SEQUENCE [LARGE SCALE GENOMIC DNA]</scope>
    <source>
        <strain evidence="3">DSM 9756</strain>
    </source>
</reference>
<evidence type="ECO:0000313" key="2">
    <source>
        <dbReference type="EMBL" id="SHE68735.1"/>
    </source>
</evidence>